<protein>
    <recommendedName>
        <fullName evidence="2">DUF6160 domain-containing protein</fullName>
    </recommendedName>
</protein>
<dbReference type="InterPro" id="IPR046158">
    <property type="entry name" value="DUF6160"/>
</dbReference>
<sequence length="185" mass="19100">MVKFLDSLPHLLGGLLLCAAGASQAALEPLDNENLGRISGQEGLSIRADVMASIGKAAWVDDGGSVSLRNLKIDNGCTSAAVCPDGRGGALPLGAAQLGLSLPIFGVELPTLQVDVVQGSNGQQQLALTLPDLTTINKQLNAGGLPAQTIRVRVAGDLYVGESRLGSLEVRDIQDISGTLRVWGH</sequence>
<reference evidence="4 5" key="2">
    <citation type="submission" date="2017-06" db="EMBL/GenBank/DDBJ databases">
        <authorList>
            <person name="Varghese N."/>
            <person name="Submissions S."/>
        </authorList>
    </citation>
    <scope>NUCLEOTIDE SEQUENCE [LARGE SCALE GENOMIC DNA]</scope>
    <source>
        <strain evidence="4 5">RLD-1</strain>
    </source>
</reference>
<evidence type="ECO:0000313" key="4">
    <source>
        <dbReference type="EMBL" id="SNS75638.1"/>
    </source>
</evidence>
<accession>A0A239H3N5</accession>
<dbReference type="EMBL" id="FNEC01000009">
    <property type="protein sequence ID" value="SDI83290.1"/>
    <property type="molecule type" value="Genomic_DNA"/>
</dbReference>
<evidence type="ECO:0000313" key="6">
    <source>
        <dbReference type="Proteomes" id="UP000199693"/>
    </source>
</evidence>
<feature type="signal peptide" evidence="1">
    <location>
        <begin position="1"/>
        <end position="25"/>
    </location>
</feature>
<proteinExistence type="predicted"/>
<dbReference type="RefSeq" id="WP_089390850.1">
    <property type="nucleotide sequence ID" value="NZ_FNEC01000009.1"/>
</dbReference>
<gene>
    <name evidence="3" type="ORF">SAMN05216189_1009105</name>
    <name evidence="4" type="ORF">SAMN06295949_106166</name>
</gene>
<evidence type="ECO:0000259" key="2">
    <source>
        <dbReference type="Pfam" id="PF19657"/>
    </source>
</evidence>
<dbReference type="EMBL" id="FZPC01000006">
    <property type="protein sequence ID" value="SNS75638.1"/>
    <property type="molecule type" value="Genomic_DNA"/>
</dbReference>
<organism evidence="3 6">
    <name type="scientific">Pseudomonas delhiensis</name>
    <dbReference type="NCBI Taxonomy" id="366289"/>
    <lineage>
        <taxon>Bacteria</taxon>
        <taxon>Pseudomonadati</taxon>
        <taxon>Pseudomonadota</taxon>
        <taxon>Gammaproteobacteria</taxon>
        <taxon>Pseudomonadales</taxon>
        <taxon>Pseudomonadaceae</taxon>
        <taxon>Pseudomonas</taxon>
    </lineage>
</organism>
<dbReference type="Proteomes" id="UP000199693">
    <property type="component" value="Unassembled WGS sequence"/>
</dbReference>
<keyword evidence="1" id="KW-0732">Signal</keyword>
<reference evidence="3 6" key="1">
    <citation type="submission" date="2016-10" db="EMBL/GenBank/DDBJ databases">
        <authorList>
            <person name="de Groot N.N."/>
        </authorList>
    </citation>
    <scope>NUCLEOTIDE SEQUENCE [LARGE SCALE GENOMIC DNA]</scope>
    <source>
        <strain evidence="3 6">CCM 7361</strain>
    </source>
</reference>
<feature type="chain" id="PRO_5030040704" description="DUF6160 domain-containing protein" evidence="1">
    <location>
        <begin position="26"/>
        <end position="185"/>
    </location>
</feature>
<dbReference type="Proteomes" id="UP000198309">
    <property type="component" value="Unassembled WGS sequence"/>
</dbReference>
<dbReference type="AlphaFoldDB" id="A0A239H3N5"/>
<evidence type="ECO:0000313" key="3">
    <source>
        <dbReference type="EMBL" id="SDI83290.1"/>
    </source>
</evidence>
<evidence type="ECO:0000256" key="1">
    <source>
        <dbReference type="SAM" id="SignalP"/>
    </source>
</evidence>
<name>A0A239H3N5_9PSED</name>
<evidence type="ECO:0000313" key="5">
    <source>
        <dbReference type="Proteomes" id="UP000198309"/>
    </source>
</evidence>
<dbReference type="Pfam" id="PF19657">
    <property type="entry name" value="DUF6160"/>
    <property type="match status" value="1"/>
</dbReference>
<keyword evidence="5" id="KW-1185">Reference proteome</keyword>
<feature type="domain" description="DUF6160" evidence="2">
    <location>
        <begin position="15"/>
        <end position="76"/>
    </location>
</feature>